<gene>
    <name evidence="2" type="ORF">BCR15_07240</name>
</gene>
<evidence type="ECO:0000313" key="2">
    <source>
        <dbReference type="EMBL" id="OCL33064.1"/>
    </source>
</evidence>
<dbReference type="AlphaFoldDB" id="A0A1C0AKC4"/>
<keyword evidence="3" id="KW-1185">Reference proteome</keyword>
<dbReference type="InterPro" id="IPR043129">
    <property type="entry name" value="ATPase_NBD"/>
</dbReference>
<dbReference type="PANTHER" id="PTHR18964">
    <property type="entry name" value="ROK (REPRESSOR, ORF, KINASE) FAMILY"/>
    <property type="match status" value="1"/>
</dbReference>
<evidence type="ECO:0000256" key="1">
    <source>
        <dbReference type="ARBA" id="ARBA00006479"/>
    </source>
</evidence>
<dbReference type="RefSeq" id="WP_068752170.1">
    <property type="nucleotide sequence ID" value="NZ_LR214441.1"/>
</dbReference>
<dbReference type="InterPro" id="IPR000600">
    <property type="entry name" value="ROK"/>
</dbReference>
<dbReference type="PANTHER" id="PTHR18964:SF169">
    <property type="entry name" value="N-ACETYLMANNOSAMINE KINASE"/>
    <property type="match status" value="1"/>
</dbReference>
<comment type="similarity">
    <text evidence="1">Belongs to the ROK (NagC/XylR) family.</text>
</comment>
<dbReference type="Proteomes" id="UP000093501">
    <property type="component" value="Unassembled WGS sequence"/>
</dbReference>
<name>A0A1C0AKC4_9ACTN</name>
<organism evidence="2 3">
    <name type="scientific">Tessaracoccus lapidicaptus</name>
    <dbReference type="NCBI Taxonomy" id="1427523"/>
    <lineage>
        <taxon>Bacteria</taxon>
        <taxon>Bacillati</taxon>
        <taxon>Actinomycetota</taxon>
        <taxon>Actinomycetes</taxon>
        <taxon>Propionibacteriales</taxon>
        <taxon>Propionibacteriaceae</taxon>
        <taxon>Tessaracoccus</taxon>
    </lineage>
</organism>
<reference evidence="3" key="1">
    <citation type="submission" date="2016-07" db="EMBL/GenBank/DDBJ databases">
        <authorList>
            <person name="Florea S."/>
            <person name="Webb J.S."/>
            <person name="Jaromczyk J."/>
            <person name="Schardl C.L."/>
        </authorList>
    </citation>
    <scope>NUCLEOTIDE SEQUENCE [LARGE SCALE GENOMIC DNA]</scope>
    <source>
        <strain evidence="3">IPBSL-7</strain>
    </source>
</reference>
<dbReference type="Pfam" id="PF00480">
    <property type="entry name" value="ROK"/>
    <property type="match status" value="1"/>
</dbReference>
<evidence type="ECO:0000313" key="3">
    <source>
        <dbReference type="Proteomes" id="UP000093501"/>
    </source>
</evidence>
<sequence length="309" mass="31072">MSHVVGVDLGGTKTAAARVAPDGTLGEIVSAPTPALRGGQAVLDVVADLVRRVGGDDTVGLGVGTAGVVDATVGRIISATDTFSDWVGTDVAGGLRQRRGWSDRPIEVINDVDAHALGEQWLGAARDHGSVLMVAVGTGVGGAVVLDGRLWTGAHHVAGEIGHVPTPGAEGLYCACGRPGHLEAVAAGPAIERMYGVDGVDGRAIMARAEAGEKKALAVVERAASSLGRAIAGLVTVLDPACVVIGGGVALAGDVWWGPLRRTIRDELVPILADIPVLPAAAGPSAAILGAAKRALDSVAAHPHHRSLT</sequence>
<dbReference type="PROSITE" id="PS01125">
    <property type="entry name" value="ROK"/>
    <property type="match status" value="1"/>
</dbReference>
<protein>
    <submittedName>
        <fullName evidence="2">Uncharacterized protein</fullName>
    </submittedName>
</protein>
<accession>A0A1C0AKC4</accession>
<dbReference type="Gene3D" id="3.30.420.40">
    <property type="match status" value="2"/>
</dbReference>
<dbReference type="EMBL" id="MBQD01000023">
    <property type="protein sequence ID" value="OCL33064.1"/>
    <property type="molecule type" value="Genomic_DNA"/>
</dbReference>
<proteinExistence type="inferred from homology"/>
<dbReference type="InterPro" id="IPR049874">
    <property type="entry name" value="ROK_cs"/>
</dbReference>
<comment type="caution">
    <text evidence="2">The sequence shown here is derived from an EMBL/GenBank/DDBJ whole genome shotgun (WGS) entry which is preliminary data.</text>
</comment>
<dbReference type="SUPFAM" id="SSF53067">
    <property type="entry name" value="Actin-like ATPase domain"/>
    <property type="match status" value="1"/>
</dbReference>